<name>A0ABT1W6C4_9PROT</name>
<dbReference type="EMBL" id="JAMSKV010000006">
    <property type="protein sequence ID" value="MCQ8278434.1"/>
    <property type="molecule type" value="Genomic_DNA"/>
</dbReference>
<proteinExistence type="predicted"/>
<keyword evidence="2" id="KW-1185">Reference proteome</keyword>
<sequence>MTRWSRYLTPLRLKGLIARSDHLLTQRKHNAVHAMGCGVPFTGIHPAADDNLARIL</sequence>
<accession>A0ABT1W6C4</accession>
<dbReference type="RefSeq" id="WP_422863915.1">
    <property type="nucleotide sequence ID" value="NZ_JAMSKV010000006.1"/>
</dbReference>
<keyword evidence="1" id="KW-0808">Transferase</keyword>
<dbReference type="Proteomes" id="UP001524587">
    <property type="component" value="Unassembled WGS sequence"/>
</dbReference>
<comment type="caution">
    <text evidence="1">The sequence shown here is derived from an EMBL/GenBank/DDBJ whole genome shotgun (WGS) entry which is preliminary data.</text>
</comment>
<protein>
    <submittedName>
        <fullName evidence="1">Polysaccharide pyruvyl transferase family protein</fullName>
    </submittedName>
</protein>
<dbReference type="GO" id="GO:0016740">
    <property type="term" value="F:transferase activity"/>
    <property type="evidence" value="ECO:0007669"/>
    <property type="project" value="UniProtKB-KW"/>
</dbReference>
<evidence type="ECO:0000313" key="1">
    <source>
        <dbReference type="EMBL" id="MCQ8278434.1"/>
    </source>
</evidence>
<evidence type="ECO:0000313" key="2">
    <source>
        <dbReference type="Proteomes" id="UP001524587"/>
    </source>
</evidence>
<gene>
    <name evidence="1" type="ORF">NFI95_08205</name>
</gene>
<reference evidence="1 2" key="1">
    <citation type="submission" date="2022-06" db="EMBL/GenBank/DDBJ databases">
        <title>Endosaccharibacter gen. nov., sp. nov., endophytic bacteria isolated from sugarcane.</title>
        <authorList>
            <person name="Pitiwittayakul N."/>
            <person name="Yukphan P."/>
            <person name="Charoenyingcharoen P."/>
            <person name="Tanasupawat S."/>
        </authorList>
    </citation>
    <scope>NUCLEOTIDE SEQUENCE [LARGE SCALE GENOMIC DNA]</scope>
    <source>
        <strain evidence="1 2">KSS8</strain>
    </source>
</reference>
<organism evidence="1 2">
    <name type="scientific">Endosaccharibacter trunci</name>
    <dbReference type="NCBI Taxonomy" id="2812733"/>
    <lineage>
        <taxon>Bacteria</taxon>
        <taxon>Pseudomonadati</taxon>
        <taxon>Pseudomonadota</taxon>
        <taxon>Alphaproteobacteria</taxon>
        <taxon>Acetobacterales</taxon>
        <taxon>Acetobacteraceae</taxon>
        <taxon>Endosaccharibacter</taxon>
    </lineage>
</organism>